<dbReference type="OrthoDB" id="3671213at2"/>
<feature type="domain" description="Mycothiol-dependent maleylpyruvate isomerase metal-binding" evidence="1">
    <location>
        <begin position="10"/>
        <end position="124"/>
    </location>
</feature>
<dbReference type="AlphaFoldDB" id="A0A512HSE3"/>
<organism evidence="2 3">
    <name type="scientific">Aeromicrobium flavum</name>
    <dbReference type="NCBI Taxonomy" id="416568"/>
    <lineage>
        <taxon>Bacteria</taxon>
        <taxon>Bacillati</taxon>
        <taxon>Actinomycetota</taxon>
        <taxon>Actinomycetes</taxon>
        <taxon>Propionibacteriales</taxon>
        <taxon>Nocardioidaceae</taxon>
        <taxon>Aeromicrobium</taxon>
    </lineage>
</organism>
<accession>A0A512HSE3</accession>
<dbReference type="InterPro" id="IPR017517">
    <property type="entry name" value="Maleyloyr_isom"/>
</dbReference>
<evidence type="ECO:0000313" key="2">
    <source>
        <dbReference type="EMBL" id="GEO88378.1"/>
    </source>
</evidence>
<dbReference type="GO" id="GO:0005886">
    <property type="term" value="C:plasma membrane"/>
    <property type="evidence" value="ECO:0007669"/>
    <property type="project" value="TreeGrafter"/>
</dbReference>
<reference evidence="2 3" key="1">
    <citation type="submission" date="2019-07" db="EMBL/GenBank/DDBJ databases">
        <title>Whole genome shotgun sequence of Aeromicrobium flavum NBRC 107625.</title>
        <authorList>
            <person name="Hosoyama A."/>
            <person name="Uohara A."/>
            <person name="Ohji S."/>
            <person name="Ichikawa N."/>
        </authorList>
    </citation>
    <scope>NUCLEOTIDE SEQUENCE [LARGE SCALE GENOMIC DNA]</scope>
    <source>
        <strain evidence="2 3">NBRC 107625</strain>
    </source>
</reference>
<protein>
    <recommendedName>
        <fullName evidence="1">Mycothiol-dependent maleylpyruvate isomerase metal-binding domain-containing protein</fullName>
    </recommendedName>
</protein>
<proteinExistence type="predicted"/>
<name>A0A512HSE3_9ACTN</name>
<dbReference type="PANTHER" id="PTHR40758:SF1">
    <property type="entry name" value="CONSERVED PROTEIN"/>
    <property type="match status" value="1"/>
</dbReference>
<dbReference type="Proteomes" id="UP000321769">
    <property type="component" value="Unassembled WGS sequence"/>
</dbReference>
<dbReference type="RefSeq" id="WP_146825784.1">
    <property type="nucleotide sequence ID" value="NZ_BAAAYQ010000001.1"/>
</dbReference>
<keyword evidence="3" id="KW-1185">Reference proteome</keyword>
<dbReference type="EMBL" id="BJZQ01000002">
    <property type="protein sequence ID" value="GEO88378.1"/>
    <property type="molecule type" value="Genomic_DNA"/>
</dbReference>
<evidence type="ECO:0000259" key="1">
    <source>
        <dbReference type="Pfam" id="PF11716"/>
    </source>
</evidence>
<dbReference type="GO" id="GO:0046872">
    <property type="term" value="F:metal ion binding"/>
    <property type="evidence" value="ECO:0007669"/>
    <property type="project" value="InterPro"/>
</dbReference>
<sequence length="243" mass="25979">MEDPLILLGRELAGVAALVGDIEGDEPVPACPGWTSADLVTHLGAVHRWAAAIVLSGQRIAEEPVVRAVEPLDEWYAGTATALIAALQAVDPDEGTPNFAKIDEVAGFWPRRQLHETCVHRVDLLQALGRAEPTWGVDPEVAGDGIAEVIRVFGRRMTARGQRPRVDAPIRLVATDLDRSWIVAPDEDDPAAAPRLVQREVDVEGELVGTATDLYLALWGRLPAAAVAPTGAAIAWLDGPRVP</sequence>
<dbReference type="SUPFAM" id="SSF109854">
    <property type="entry name" value="DinB/YfiT-like putative metalloenzymes"/>
    <property type="match status" value="1"/>
</dbReference>
<gene>
    <name evidence="2" type="ORF">AFL01nite_07050</name>
</gene>
<dbReference type="NCBIfam" id="TIGR03083">
    <property type="entry name" value="maleylpyruvate isomerase family mycothiol-dependent enzyme"/>
    <property type="match status" value="1"/>
</dbReference>
<dbReference type="InterPro" id="IPR034660">
    <property type="entry name" value="DinB/YfiT-like"/>
</dbReference>
<dbReference type="InterPro" id="IPR024344">
    <property type="entry name" value="MDMPI_metal-binding"/>
</dbReference>
<dbReference type="PANTHER" id="PTHR40758">
    <property type="entry name" value="CONSERVED PROTEIN"/>
    <property type="match status" value="1"/>
</dbReference>
<evidence type="ECO:0000313" key="3">
    <source>
        <dbReference type="Proteomes" id="UP000321769"/>
    </source>
</evidence>
<comment type="caution">
    <text evidence="2">The sequence shown here is derived from an EMBL/GenBank/DDBJ whole genome shotgun (WGS) entry which is preliminary data.</text>
</comment>
<dbReference type="Pfam" id="PF11716">
    <property type="entry name" value="MDMPI_N"/>
    <property type="match status" value="1"/>
</dbReference>